<dbReference type="Proteomes" id="UP001149813">
    <property type="component" value="Unassembled WGS sequence"/>
</dbReference>
<evidence type="ECO:0000256" key="2">
    <source>
        <dbReference type="SAM" id="Phobius"/>
    </source>
</evidence>
<accession>A0A9W8CST3</accession>
<evidence type="ECO:0000313" key="5">
    <source>
        <dbReference type="Proteomes" id="UP001149813"/>
    </source>
</evidence>
<evidence type="ECO:0008006" key="6">
    <source>
        <dbReference type="Google" id="ProtNLM"/>
    </source>
</evidence>
<comment type="caution">
    <text evidence="4">The sequence shown here is derived from an EMBL/GenBank/DDBJ whole genome shotgun (WGS) entry which is preliminary data.</text>
</comment>
<feature type="chain" id="PRO_5040866066" description="Peptidase S1 domain-containing protein" evidence="3">
    <location>
        <begin position="19"/>
        <end position="450"/>
    </location>
</feature>
<feature type="compositionally biased region" description="Low complexity" evidence="1">
    <location>
        <begin position="315"/>
        <end position="343"/>
    </location>
</feature>
<evidence type="ECO:0000313" key="4">
    <source>
        <dbReference type="EMBL" id="KAJ1722157.1"/>
    </source>
</evidence>
<feature type="region of interest" description="Disordered" evidence="1">
    <location>
        <begin position="310"/>
        <end position="343"/>
    </location>
</feature>
<evidence type="ECO:0000256" key="1">
    <source>
        <dbReference type="SAM" id="MobiDB-lite"/>
    </source>
</evidence>
<dbReference type="OrthoDB" id="6380398at2759"/>
<dbReference type="AlphaFoldDB" id="A0A9W8CST3"/>
<keyword evidence="3" id="KW-0732">Signal</keyword>
<dbReference type="EMBL" id="JANBOJ010000127">
    <property type="protein sequence ID" value="KAJ1722157.1"/>
    <property type="molecule type" value="Genomic_DNA"/>
</dbReference>
<keyword evidence="5" id="KW-1185">Reference proteome</keyword>
<protein>
    <recommendedName>
        <fullName evidence="6">Peptidase S1 domain-containing protein</fullName>
    </recommendedName>
</protein>
<dbReference type="SUPFAM" id="SSF50494">
    <property type="entry name" value="Trypsin-like serine proteases"/>
    <property type="match status" value="1"/>
</dbReference>
<name>A0A9W8CST3_9FUNG</name>
<evidence type="ECO:0000256" key="3">
    <source>
        <dbReference type="SAM" id="SignalP"/>
    </source>
</evidence>
<keyword evidence="2" id="KW-1133">Transmembrane helix</keyword>
<proteinExistence type="predicted"/>
<gene>
    <name evidence="4" type="ORF">LPJ53_003393</name>
</gene>
<organism evidence="4 5">
    <name type="scientific">Coemansia erecta</name>
    <dbReference type="NCBI Taxonomy" id="147472"/>
    <lineage>
        <taxon>Eukaryota</taxon>
        <taxon>Fungi</taxon>
        <taxon>Fungi incertae sedis</taxon>
        <taxon>Zoopagomycota</taxon>
        <taxon>Kickxellomycotina</taxon>
        <taxon>Kickxellomycetes</taxon>
        <taxon>Kickxellales</taxon>
        <taxon>Kickxellaceae</taxon>
        <taxon>Coemansia</taxon>
    </lineage>
</organism>
<feature type="signal peptide" evidence="3">
    <location>
        <begin position="1"/>
        <end position="18"/>
    </location>
</feature>
<sequence>MKCLYYAVLTLTAGLSTALYKRDDTDSLQAFKGALLVKNGQQTTCEVALMRNTFGFVAANCLDYTDDSAQSVDTSSSYEVAISAGINGTYGTFRVTKLTPNPKYDPVSFANNIAVVQFENGGRPDFVNYIASWRPDWEDLYFVRRTMFNVNTGGWNIPSVTSYSSNADVEGCARASAVFNSNQGDFLCNQLLVPSIYNSSCSVPFGSVYGVSSPDIAIAALYSHSAVYGSGTDGLCGNYKTYSYYTVMRNYMIWATTVVGQRTPVFHAGSADYTEPSDPDYSMKIPSAVDTAISGVSVYGGNTYTLKPKDIESATPSMSTTSQSLSSSSSLESSSSSSEPSLEPVVVDNKSHRLSTMAIVALVVGVVLALLVAVWLVVQRMRKNKPSVMSRVHWWWFFGRHGKQDKESDNNYAMSQFNNRPPSYLTDGWVSKSQKSWEPYGVSQNFESGR</sequence>
<keyword evidence="2" id="KW-0812">Transmembrane</keyword>
<reference evidence="4" key="1">
    <citation type="submission" date="2022-07" db="EMBL/GenBank/DDBJ databases">
        <title>Phylogenomic reconstructions and comparative analyses of Kickxellomycotina fungi.</title>
        <authorList>
            <person name="Reynolds N.K."/>
            <person name="Stajich J.E."/>
            <person name="Barry K."/>
            <person name="Grigoriev I.V."/>
            <person name="Crous P."/>
            <person name="Smith M.E."/>
        </authorList>
    </citation>
    <scope>NUCLEOTIDE SEQUENCE</scope>
    <source>
        <strain evidence="4">NBRC 32514</strain>
    </source>
</reference>
<dbReference type="InterPro" id="IPR009003">
    <property type="entry name" value="Peptidase_S1_PA"/>
</dbReference>
<keyword evidence="2" id="KW-0472">Membrane</keyword>
<feature type="transmembrane region" description="Helical" evidence="2">
    <location>
        <begin position="357"/>
        <end position="378"/>
    </location>
</feature>